<protein>
    <recommendedName>
        <fullName evidence="3">Jacalin-type lectin domain-containing protein</fullName>
    </recommendedName>
</protein>
<dbReference type="GO" id="GO:0030246">
    <property type="term" value="F:carbohydrate binding"/>
    <property type="evidence" value="ECO:0007669"/>
    <property type="project" value="UniProtKB-KW"/>
</dbReference>
<gene>
    <name evidence="4" type="ORF">ERUC_LOCUS10618</name>
</gene>
<dbReference type="PANTHER" id="PTHR47293">
    <property type="entry name" value="JACALIN-RELATED LECTIN 3"/>
    <property type="match status" value="1"/>
</dbReference>
<comment type="similarity">
    <text evidence="1">Belongs to the jacalin lectin family.</text>
</comment>
<dbReference type="SUPFAM" id="SSF51101">
    <property type="entry name" value="Mannose-binding lectins"/>
    <property type="match status" value="1"/>
</dbReference>
<dbReference type="InterPro" id="IPR036404">
    <property type="entry name" value="Jacalin-like_lectin_dom_sf"/>
</dbReference>
<evidence type="ECO:0000313" key="4">
    <source>
        <dbReference type="EMBL" id="CAH8326322.1"/>
    </source>
</evidence>
<dbReference type="InterPro" id="IPR001229">
    <property type="entry name" value="Jacalin-like_lectin_dom"/>
</dbReference>
<dbReference type="EMBL" id="CAKOAT010104377">
    <property type="protein sequence ID" value="CAH8326322.1"/>
    <property type="molecule type" value="Genomic_DNA"/>
</dbReference>
<evidence type="ECO:0000256" key="1">
    <source>
        <dbReference type="ARBA" id="ARBA00006568"/>
    </source>
</evidence>
<dbReference type="Proteomes" id="UP001642260">
    <property type="component" value="Unassembled WGS sequence"/>
</dbReference>
<name>A0ABC8JM69_ERUVS</name>
<organism evidence="4 5">
    <name type="scientific">Eruca vesicaria subsp. sativa</name>
    <name type="common">Garden rocket</name>
    <name type="synonym">Eruca sativa</name>
    <dbReference type="NCBI Taxonomy" id="29727"/>
    <lineage>
        <taxon>Eukaryota</taxon>
        <taxon>Viridiplantae</taxon>
        <taxon>Streptophyta</taxon>
        <taxon>Embryophyta</taxon>
        <taxon>Tracheophyta</taxon>
        <taxon>Spermatophyta</taxon>
        <taxon>Magnoliopsida</taxon>
        <taxon>eudicotyledons</taxon>
        <taxon>Gunneridae</taxon>
        <taxon>Pentapetalae</taxon>
        <taxon>rosids</taxon>
        <taxon>malvids</taxon>
        <taxon>Brassicales</taxon>
        <taxon>Brassicaceae</taxon>
        <taxon>Brassiceae</taxon>
        <taxon>Eruca</taxon>
    </lineage>
</organism>
<keyword evidence="5" id="KW-1185">Reference proteome</keyword>
<evidence type="ECO:0000313" key="5">
    <source>
        <dbReference type="Proteomes" id="UP001642260"/>
    </source>
</evidence>
<reference evidence="4 5" key="1">
    <citation type="submission" date="2022-03" db="EMBL/GenBank/DDBJ databases">
        <authorList>
            <person name="Macdonald S."/>
            <person name="Ahmed S."/>
            <person name="Newling K."/>
        </authorList>
    </citation>
    <scope>NUCLEOTIDE SEQUENCE [LARGE SCALE GENOMIC DNA]</scope>
</reference>
<evidence type="ECO:0000259" key="3">
    <source>
        <dbReference type="PROSITE" id="PS51752"/>
    </source>
</evidence>
<comment type="caution">
    <text evidence="4">The sequence shown here is derived from an EMBL/GenBank/DDBJ whole genome shotgun (WGS) entry which is preliminary data.</text>
</comment>
<sequence>MMALKVEAKGGKGGKEWDDGFNYEGVTKIHVRGGVSERRETNVEGTKFSLRVSGKKIIGFCGFAEKNLNSLGAYFIRMPPTKSAMQCGQTTGMGMMMGMTTMV</sequence>
<dbReference type="AlphaFoldDB" id="A0ABC8JM69"/>
<dbReference type="Gene3D" id="2.100.10.30">
    <property type="entry name" value="Jacalin-like lectin domain"/>
    <property type="match status" value="1"/>
</dbReference>
<dbReference type="SMART" id="SM00915">
    <property type="entry name" value="Jacalin"/>
    <property type="match status" value="1"/>
</dbReference>
<proteinExistence type="inferred from homology"/>
<accession>A0ABC8JM69</accession>
<dbReference type="PROSITE" id="PS51752">
    <property type="entry name" value="JACALIN_LECTIN"/>
    <property type="match status" value="1"/>
</dbReference>
<keyword evidence="2" id="KW-0430">Lectin</keyword>
<feature type="domain" description="Jacalin-type lectin" evidence="3">
    <location>
        <begin position="3"/>
        <end position="103"/>
    </location>
</feature>
<dbReference type="Pfam" id="PF01419">
    <property type="entry name" value="Jacalin"/>
    <property type="match status" value="1"/>
</dbReference>
<dbReference type="PANTHER" id="PTHR47293:SF66">
    <property type="entry name" value="JACALIN-RELATED LECTIN 11-RELATED"/>
    <property type="match status" value="1"/>
</dbReference>
<evidence type="ECO:0000256" key="2">
    <source>
        <dbReference type="ARBA" id="ARBA00022734"/>
    </source>
</evidence>